<dbReference type="EMBL" id="JMIU01000001">
    <property type="protein sequence ID" value="KDN95701.1"/>
    <property type="molecule type" value="Genomic_DNA"/>
</dbReference>
<name>A0A066ZZE5_HYDMR</name>
<dbReference type="STRING" id="28885.EI16_05230"/>
<sequence length="376" mass="43431">MSNLMLKRLMQNCFWDEEEQQLWVDCRKVLPEHGVMAIPSWDRMMLSSDPIPDYPKDFALLSPSAHPQLSYWQKQIPAWVRESCALFPTHQLKLLHYVGRYPQLLELLDHSPVLAWRLMTSHLSEEDVVSMLNDKRTQLVEQLGWPGKVETFRFLKKLRLRQVNQQIAEQVDVCLLDEKRLNALQALPRVNSMALSLAARFPEMIGCRLHLALASMPCRPMQCQSMIALLEDVYRLAEHLALPISEINKIANTRYLVEVEKLYNDWLQSATNGDASEQELALTDVPRKLTTYEEGLALSALQGHAWFADWQSADKSMNGLYAMQVNEEVVAFLFDETRQEVLRVRQMQNQLPTSEQLSRIHLWSTQIANDMNKSAS</sequence>
<proteinExistence type="predicted"/>
<evidence type="ECO:0000313" key="2">
    <source>
        <dbReference type="Proteomes" id="UP000027341"/>
    </source>
</evidence>
<evidence type="ECO:0000313" key="1">
    <source>
        <dbReference type="EMBL" id="KDN95701.1"/>
    </source>
</evidence>
<keyword evidence="2" id="KW-1185">Reference proteome</keyword>
<comment type="caution">
    <text evidence="1">The sequence shown here is derived from an EMBL/GenBank/DDBJ whole genome shotgun (WGS) entry which is preliminary data.</text>
</comment>
<accession>A0A066ZZE5</accession>
<organism evidence="1 2">
    <name type="scientific">Hydrogenovibrio marinus</name>
    <dbReference type="NCBI Taxonomy" id="28885"/>
    <lineage>
        <taxon>Bacteria</taxon>
        <taxon>Pseudomonadati</taxon>
        <taxon>Pseudomonadota</taxon>
        <taxon>Gammaproteobacteria</taxon>
        <taxon>Thiotrichales</taxon>
        <taxon>Piscirickettsiaceae</taxon>
        <taxon>Hydrogenovibrio</taxon>
    </lineage>
</organism>
<dbReference type="AlphaFoldDB" id="A0A066ZZE5"/>
<protein>
    <submittedName>
        <fullName evidence="1">Uncharacterized protein</fullName>
    </submittedName>
</protein>
<gene>
    <name evidence="1" type="ORF">EI16_05230</name>
</gene>
<dbReference type="Proteomes" id="UP000027341">
    <property type="component" value="Unassembled WGS sequence"/>
</dbReference>
<reference evidence="1 2" key="1">
    <citation type="submission" date="2014-04" db="EMBL/GenBank/DDBJ databases">
        <title>Draft genome sequence of Hydrogenovibrio marinus MH-110, a model organism for aerobic H2 metabolism.</title>
        <authorList>
            <person name="Cha H.J."/>
            <person name="Jo B.H."/>
            <person name="Hwang B.H."/>
        </authorList>
    </citation>
    <scope>NUCLEOTIDE SEQUENCE [LARGE SCALE GENOMIC DNA]</scope>
    <source>
        <strain evidence="1 2">MH-110</strain>
    </source>
</reference>